<feature type="region of interest" description="Disordered" evidence="14">
    <location>
        <begin position="13"/>
        <end position="87"/>
    </location>
</feature>
<dbReference type="InterPro" id="IPR026891">
    <property type="entry name" value="Fn3-like"/>
</dbReference>
<accession>A0ABN9TQ24</accession>
<dbReference type="EMBL" id="CAUYUJ010014926">
    <property type="protein sequence ID" value="CAK0847745.1"/>
    <property type="molecule type" value="Genomic_DNA"/>
</dbReference>
<evidence type="ECO:0000256" key="1">
    <source>
        <dbReference type="ARBA" id="ARBA00000448"/>
    </source>
</evidence>
<dbReference type="Gene3D" id="3.40.50.1700">
    <property type="entry name" value="Glycoside hydrolase family 3 C-terminal domain"/>
    <property type="match status" value="1"/>
</dbReference>
<keyword evidence="5" id="KW-0964">Secreted</keyword>
<comment type="caution">
    <text evidence="16">The sequence shown here is derived from an EMBL/GenBank/DDBJ whole genome shotgun (WGS) entry which is preliminary data.</text>
</comment>
<dbReference type="Pfam" id="PF00933">
    <property type="entry name" value="Glyco_hydro_3"/>
    <property type="match status" value="1"/>
</dbReference>
<dbReference type="InterPro" id="IPR001764">
    <property type="entry name" value="Glyco_hydro_3_N"/>
</dbReference>
<evidence type="ECO:0000256" key="14">
    <source>
        <dbReference type="SAM" id="MobiDB-lite"/>
    </source>
</evidence>
<reference evidence="16" key="1">
    <citation type="submission" date="2023-10" db="EMBL/GenBank/DDBJ databases">
        <authorList>
            <person name="Chen Y."/>
            <person name="Shah S."/>
            <person name="Dougan E. K."/>
            <person name="Thang M."/>
            <person name="Chan C."/>
        </authorList>
    </citation>
    <scope>NUCLEOTIDE SEQUENCE [LARGE SCALE GENOMIC DNA]</scope>
</reference>
<evidence type="ECO:0000256" key="3">
    <source>
        <dbReference type="ARBA" id="ARBA00005336"/>
    </source>
</evidence>
<evidence type="ECO:0000256" key="12">
    <source>
        <dbReference type="ARBA" id="ARBA00041601"/>
    </source>
</evidence>
<evidence type="ECO:0000256" key="13">
    <source>
        <dbReference type="ARBA" id="ARBA00041808"/>
    </source>
</evidence>
<dbReference type="SMART" id="SM01217">
    <property type="entry name" value="Fn3_like"/>
    <property type="match status" value="1"/>
</dbReference>
<dbReference type="InterPro" id="IPR036962">
    <property type="entry name" value="Glyco_hydro_3_N_sf"/>
</dbReference>
<gene>
    <name evidence="16" type="ORF">PCOR1329_LOCUS40873</name>
</gene>
<dbReference type="EC" id="3.2.1.21" evidence="4"/>
<dbReference type="PANTHER" id="PTHR42715:SF12">
    <property type="entry name" value="BETA-GLUCOSIDASE G-RELATED"/>
    <property type="match status" value="1"/>
</dbReference>
<dbReference type="Pfam" id="PF14310">
    <property type="entry name" value="Fn3-like"/>
    <property type="match status" value="1"/>
</dbReference>
<dbReference type="PRINTS" id="PR00133">
    <property type="entry name" value="GLHYDRLASE3"/>
</dbReference>
<dbReference type="PROSITE" id="PS50948">
    <property type="entry name" value="PAN"/>
    <property type="match status" value="1"/>
</dbReference>
<dbReference type="PANTHER" id="PTHR42715">
    <property type="entry name" value="BETA-GLUCOSIDASE"/>
    <property type="match status" value="1"/>
</dbReference>
<dbReference type="Gene3D" id="3.20.20.300">
    <property type="entry name" value="Glycoside hydrolase, family 3, N-terminal domain"/>
    <property type="match status" value="1"/>
</dbReference>
<evidence type="ECO:0000256" key="9">
    <source>
        <dbReference type="ARBA" id="ARBA00024983"/>
    </source>
</evidence>
<dbReference type="InterPro" id="IPR002772">
    <property type="entry name" value="Glyco_hydro_3_C"/>
</dbReference>
<dbReference type="SUPFAM" id="SSF51445">
    <property type="entry name" value="(Trans)glycosidases"/>
    <property type="match status" value="1"/>
</dbReference>
<dbReference type="InterPro" id="IPR036881">
    <property type="entry name" value="Glyco_hydro_3_C_sf"/>
</dbReference>
<feature type="non-terminal residue" evidence="16">
    <location>
        <position position="1"/>
    </location>
</feature>
<protein>
    <recommendedName>
        <fullName evidence="10">Probable beta-glucosidase G</fullName>
        <ecNumber evidence="4">3.2.1.21</ecNumber>
    </recommendedName>
    <alternativeName>
        <fullName evidence="11">Beta-D-glucoside glucohydrolase G</fullName>
    </alternativeName>
    <alternativeName>
        <fullName evidence="12">Cellobiase G</fullName>
    </alternativeName>
    <alternativeName>
        <fullName evidence="13">Gentiobiase G</fullName>
    </alternativeName>
</protein>
<dbReference type="InterPro" id="IPR050288">
    <property type="entry name" value="Cellulose_deg_GH3"/>
</dbReference>
<sequence>PFWLKPSLPVFLGVSGGEPARTRTPQRAVTPSALRTPPPAQQMAPCSADEAQMMLPSDSRGRGADGAGQAPQGAGAEASREAPPPPKCRRTLFLLAAAAALAALAAAGARAGAGGPAGPGGRSERLAVISEGEVAAEGADHRRGAKAKSRVPGHERAGATVSSEGEAGATSGGRGHAAKAKAEVPGHGGAGAPAPPARAAEAPPPKPSKTEAKGGDQGQGAKADASVPGPGHERAGAKALAAAAPPPTKPTGAGAERRKPAEARKAEPAGCLRFPGVRLADGKGGAFAEVSGGKGKGALDADACETACQSTTKCEQAIFSASANTCYMFQEVSRKLGDGVFEAEEPGSSDYHESMYCGANATAAQEVQQSINSALQEGKRSAGFLLKHGLERWENDSVEKQEAIRVVQQNWDEAERRASETLANLGVYDKVPLIHGEETISGYAGWLSTGNAGGGPLAMNDGPQGYNAYRKNLAGTATQLPALLCLAATFDPEQARRYAKTVASEFAIKGSNVLLGPDVEVIRAPLSGRSFETLSGEDPFLGSALVGPFVREVQDRGIIATVKHWLDNNQEVFRQSMNVEVDDRAQHEIYMPVFKAAFEAGAGAVMCAYNKVRGDHACESNYLLTQLLREEVGFRGYVVSDWGAVHDGIKAANAGLDVEMPNGKYFSGLDIEGQADRVHQMAQHVLASMYASGQMDGKFTGAGEKGKVWAVSTNGWHKEVAKEVNVAGTVVLKNKDGLLPLDVTGKTIAMVGKYCDQAIEPAYGQGSVFAGGGSGYVETTGTVTPFEGLQEIAGNASTGAAKIWVAAKPEDAKGADVAVVCVAAHAEEGWDRADAEMPEAWNLLAPLRKKFPAMPVVVLAVTPGPVTTDWDDLADAVVMMFMPGEQVGPAFADILTGRQEPTGRLPVSLPAKKESRFSSKQYPGECEGPNVSKWCEWMTASFTESVLIGYRWNDAMEEPAAYPFGFGLTYTDFEVRNVGAGCKDEKAIVAATVANVGGQDGTAVLQVYVGFPSLSPVIRQLRAFRKVKVPYGGTVDIEFFLGREDWSYYDLDQKNWVSAASKKENITISLGTSSRDLHWTGDVSCH</sequence>
<evidence type="ECO:0000256" key="10">
    <source>
        <dbReference type="ARBA" id="ARBA00039579"/>
    </source>
</evidence>
<dbReference type="SUPFAM" id="SSF52279">
    <property type="entry name" value="Beta-D-glucan exohydrolase, C-terminal domain"/>
    <property type="match status" value="1"/>
</dbReference>
<keyword evidence="8" id="KW-0326">Glycosidase</keyword>
<evidence type="ECO:0000256" key="8">
    <source>
        <dbReference type="ARBA" id="ARBA00023295"/>
    </source>
</evidence>
<dbReference type="Gene3D" id="2.60.40.10">
    <property type="entry name" value="Immunoglobulins"/>
    <property type="match status" value="1"/>
</dbReference>
<proteinExistence type="inferred from homology"/>
<feature type="compositionally biased region" description="Basic and acidic residues" evidence="14">
    <location>
        <begin position="255"/>
        <end position="267"/>
    </location>
</feature>
<evidence type="ECO:0000256" key="6">
    <source>
        <dbReference type="ARBA" id="ARBA00022729"/>
    </source>
</evidence>
<comment type="catalytic activity">
    <reaction evidence="1">
        <text>Hydrolysis of terminal, non-reducing beta-D-glucosyl residues with release of beta-D-glucose.</text>
        <dbReference type="EC" id="3.2.1.21"/>
    </reaction>
</comment>
<evidence type="ECO:0000256" key="11">
    <source>
        <dbReference type="ARBA" id="ARBA00041276"/>
    </source>
</evidence>
<evidence type="ECO:0000313" key="17">
    <source>
        <dbReference type="Proteomes" id="UP001189429"/>
    </source>
</evidence>
<feature type="region of interest" description="Disordered" evidence="14">
    <location>
        <begin position="134"/>
        <end position="269"/>
    </location>
</feature>
<dbReference type="InterPro" id="IPR013783">
    <property type="entry name" value="Ig-like_fold"/>
</dbReference>
<comment type="similarity">
    <text evidence="3">Belongs to the glycosyl hydrolase 3 family.</text>
</comment>
<organism evidence="16 17">
    <name type="scientific">Prorocentrum cordatum</name>
    <dbReference type="NCBI Taxonomy" id="2364126"/>
    <lineage>
        <taxon>Eukaryota</taxon>
        <taxon>Sar</taxon>
        <taxon>Alveolata</taxon>
        <taxon>Dinophyceae</taxon>
        <taxon>Prorocentrales</taxon>
        <taxon>Prorocentraceae</taxon>
        <taxon>Prorocentrum</taxon>
    </lineage>
</organism>
<dbReference type="Pfam" id="PF01915">
    <property type="entry name" value="Glyco_hydro_3_C"/>
    <property type="match status" value="1"/>
</dbReference>
<evidence type="ECO:0000313" key="16">
    <source>
        <dbReference type="EMBL" id="CAK0847745.1"/>
    </source>
</evidence>
<evidence type="ECO:0000256" key="2">
    <source>
        <dbReference type="ARBA" id="ARBA00004613"/>
    </source>
</evidence>
<evidence type="ECO:0000256" key="4">
    <source>
        <dbReference type="ARBA" id="ARBA00012744"/>
    </source>
</evidence>
<keyword evidence="17" id="KW-1185">Reference proteome</keyword>
<comment type="subcellular location">
    <subcellularLocation>
        <location evidence="2">Secreted</location>
    </subcellularLocation>
</comment>
<comment type="function">
    <text evidence="9">Beta-glucosidases are one of a number of cellulolytic enzymes involved in the degradation of cellulosic biomass. Catalyzes the last step releasing glucose from the inhibitory cellobiose.</text>
</comment>
<evidence type="ECO:0000256" key="5">
    <source>
        <dbReference type="ARBA" id="ARBA00022525"/>
    </source>
</evidence>
<dbReference type="InterPro" id="IPR017853">
    <property type="entry name" value="GH"/>
</dbReference>
<evidence type="ECO:0000256" key="7">
    <source>
        <dbReference type="ARBA" id="ARBA00022801"/>
    </source>
</evidence>
<dbReference type="InterPro" id="IPR003609">
    <property type="entry name" value="Pan_app"/>
</dbReference>
<feature type="domain" description="Apple" evidence="15">
    <location>
        <begin position="271"/>
        <end position="357"/>
    </location>
</feature>
<keyword evidence="7" id="KW-0378">Hydrolase</keyword>
<evidence type="ECO:0000259" key="15">
    <source>
        <dbReference type="PROSITE" id="PS50948"/>
    </source>
</evidence>
<keyword evidence="6" id="KW-0732">Signal</keyword>
<name>A0ABN9TQ24_9DINO</name>
<dbReference type="Proteomes" id="UP001189429">
    <property type="component" value="Unassembled WGS sequence"/>
</dbReference>
<feature type="compositionally biased region" description="Low complexity" evidence="14">
    <location>
        <begin position="67"/>
        <end position="77"/>
    </location>
</feature>